<accession>C3ZSH1</accession>
<dbReference type="InterPro" id="IPR000922">
    <property type="entry name" value="Lectin_gal-bd_dom"/>
</dbReference>
<dbReference type="EMBL" id="GG666673">
    <property type="protein sequence ID" value="EEN44536.1"/>
    <property type="molecule type" value="Genomic_DNA"/>
</dbReference>
<dbReference type="InParanoid" id="C3ZSH1"/>
<dbReference type="STRING" id="7739.C3ZSH1"/>
<dbReference type="eggNOG" id="KOG4729">
    <property type="taxonomic scope" value="Eukaryota"/>
</dbReference>
<organism>
    <name type="scientific">Branchiostoma floridae</name>
    <name type="common">Florida lancelet</name>
    <name type="synonym">Amphioxus</name>
    <dbReference type="NCBI Taxonomy" id="7739"/>
    <lineage>
        <taxon>Eukaryota</taxon>
        <taxon>Metazoa</taxon>
        <taxon>Chordata</taxon>
        <taxon>Cephalochordata</taxon>
        <taxon>Leptocardii</taxon>
        <taxon>Amphioxiformes</taxon>
        <taxon>Branchiostomatidae</taxon>
        <taxon>Branchiostoma</taxon>
    </lineage>
</organism>
<sequence length="111" mass="12387">HDYNSRSFCSTGVQKERVCEHKTMSIQCPCELHINIVSALYGRESPVHCPPPHRPHPGSINCRSPNSLARVRDSCQGKTNCSVEASNSVFGDPCHSTSKYLEVEYNCMGKY</sequence>
<dbReference type="PROSITE" id="PS50228">
    <property type="entry name" value="SUEL_LECTIN"/>
    <property type="match status" value="1"/>
</dbReference>
<dbReference type="FunFam" id="2.60.120.740:FF:000001">
    <property type="entry name" value="Adhesion G protein-coupled receptor L2"/>
    <property type="match status" value="1"/>
</dbReference>
<reference evidence="2" key="1">
    <citation type="journal article" date="2008" name="Nature">
        <title>The amphioxus genome and the evolution of the chordate karyotype.</title>
        <authorList>
            <consortium name="US DOE Joint Genome Institute (JGI-PGF)"/>
            <person name="Putnam N.H."/>
            <person name="Butts T."/>
            <person name="Ferrier D.E.K."/>
            <person name="Furlong R.F."/>
            <person name="Hellsten U."/>
            <person name="Kawashima T."/>
            <person name="Robinson-Rechavi M."/>
            <person name="Shoguchi E."/>
            <person name="Terry A."/>
            <person name="Yu J.-K."/>
            <person name="Benito-Gutierrez E.L."/>
            <person name="Dubchak I."/>
            <person name="Garcia-Fernandez J."/>
            <person name="Gibson-Brown J.J."/>
            <person name="Grigoriev I.V."/>
            <person name="Horton A.C."/>
            <person name="de Jong P.J."/>
            <person name="Jurka J."/>
            <person name="Kapitonov V.V."/>
            <person name="Kohara Y."/>
            <person name="Kuroki Y."/>
            <person name="Lindquist E."/>
            <person name="Lucas S."/>
            <person name="Osoegawa K."/>
            <person name="Pennacchio L.A."/>
            <person name="Salamov A.A."/>
            <person name="Satou Y."/>
            <person name="Sauka-Spengler T."/>
            <person name="Schmutz J."/>
            <person name="Shin-I T."/>
            <person name="Toyoda A."/>
            <person name="Bronner-Fraser M."/>
            <person name="Fujiyama A."/>
            <person name="Holland L.Z."/>
            <person name="Holland P.W.H."/>
            <person name="Satoh N."/>
            <person name="Rokhsar D.S."/>
        </authorList>
    </citation>
    <scope>NUCLEOTIDE SEQUENCE [LARGE SCALE GENOMIC DNA]</scope>
    <source>
        <strain evidence="2">S238N-H82</strain>
        <tissue evidence="2">Testes</tissue>
    </source>
</reference>
<evidence type="ECO:0000313" key="2">
    <source>
        <dbReference type="EMBL" id="EEN44536.1"/>
    </source>
</evidence>
<feature type="domain" description="SUEL-type lectin" evidence="1">
    <location>
        <begin position="18"/>
        <end position="108"/>
    </location>
</feature>
<gene>
    <name evidence="2" type="ORF">BRAFLDRAFT_220782</name>
</gene>
<name>C3ZSH1_BRAFL</name>
<protein>
    <recommendedName>
        <fullName evidence="1">SUEL-type lectin domain-containing protein</fullName>
    </recommendedName>
</protein>
<dbReference type="AlphaFoldDB" id="C3ZSH1"/>
<dbReference type="InterPro" id="IPR043159">
    <property type="entry name" value="Lectin_gal-bd_sf"/>
</dbReference>
<feature type="non-terminal residue" evidence="2">
    <location>
        <position position="1"/>
    </location>
</feature>
<dbReference type="Pfam" id="PF02140">
    <property type="entry name" value="SUEL_Lectin"/>
    <property type="match status" value="1"/>
</dbReference>
<dbReference type="GO" id="GO:0030246">
    <property type="term" value="F:carbohydrate binding"/>
    <property type="evidence" value="ECO:0007669"/>
    <property type="project" value="InterPro"/>
</dbReference>
<proteinExistence type="predicted"/>
<evidence type="ECO:0000259" key="1">
    <source>
        <dbReference type="PROSITE" id="PS50228"/>
    </source>
</evidence>
<dbReference type="Gene3D" id="2.60.120.740">
    <property type="match status" value="1"/>
</dbReference>
<dbReference type="CDD" id="cd22827">
    <property type="entry name" value="Gal_Rha_Lectin_SUL-I-like"/>
    <property type="match status" value="1"/>
</dbReference>
<dbReference type="PANTHER" id="PTHR46780">
    <property type="entry name" value="PROTEIN EVA-1"/>
    <property type="match status" value="1"/>
</dbReference>